<dbReference type="InterPro" id="IPR005338">
    <property type="entry name" value="Anhydro_N_Ac-Mur_kinase"/>
</dbReference>
<evidence type="ECO:0000256" key="2">
    <source>
        <dbReference type="HAMAP-Rule" id="MF_01270"/>
    </source>
</evidence>
<dbReference type="UniPathway" id="UPA00544"/>
<organism evidence="3 4">
    <name type="scientific">Algicella marina</name>
    <dbReference type="NCBI Taxonomy" id="2683284"/>
    <lineage>
        <taxon>Bacteria</taxon>
        <taxon>Pseudomonadati</taxon>
        <taxon>Pseudomonadota</taxon>
        <taxon>Alphaproteobacteria</taxon>
        <taxon>Rhodobacterales</taxon>
        <taxon>Paracoccaceae</taxon>
        <taxon>Algicella</taxon>
    </lineage>
</organism>
<keyword evidence="4" id="KW-1185">Reference proteome</keyword>
<dbReference type="NCBIfam" id="NF007141">
    <property type="entry name" value="PRK09585.1-5"/>
    <property type="match status" value="1"/>
</dbReference>
<dbReference type="EMBL" id="CP046620">
    <property type="protein sequence ID" value="QHQ36751.1"/>
    <property type="molecule type" value="Genomic_DNA"/>
</dbReference>
<dbReference type="PANTHER" id="PTHR30605:SF0">
    <property type="entry name" value="ANHYDRO-N-ACETYLMURAMIC ACID KINASE"/>
    <property type="match status" value="1"/>
</dbReference>
<dbReference type="GO" id="GO:0006040">
    <property type="term" value="P:amino sugar metabolic process"/>
    <property type="evidence" value="ECO:0007669"/>
    <property type="project" value="InterPro"/>
</dbReference>
<dbReference type="GO" id="GO:0016773">
    <property type="term" value="F:phosphotransferase activity, alcohol group as acceptor"/>
    <property type="evidence" value="ECO:0007669"/>
    <property type="project" value="UniProtKB-UniRule"/>
</dbReference>
<gene>
    <name evidence="2" type="primary">anmK</name>
    <name evidence="3" type="ORF">GO499_17000</name>
</gene>
<reference evidence="3 4" key="1">
    <citation type="submission" date="2019-12" db="EMBL/GenBank/DDBJ databases">
        <title>Complete genome sequence of Algicella marina strain 9Alg 56(T) isolated from the red alga Tichocarpus crinitus.</title>
        <authorList>
            <person name="Kim S.-G."/>
            <person name="Nedashkovskaya O.I."/>
        </authorList>
    </citation>
    <scope>NUCLEOTIDE SEQUENCE [LARGE SCALE GENOMIC DNA]</scope>
    <source>
        <strain evidence="3 4">9Alg 56</strain>
    </source>
</reference>
<dbReference type="PANTHER" id="PTHR30605">
    <property type="entry name" value="ANHYDRO-N-ACETYLMURAMIC ACID KINASE"/>
    <property type="match status" value="1"/>
</dbReference>
<proteinExistence type="inferred from homology"/>
<evidence type="ECO:0000313" key="4">
    <source>
        <dbReference type="Proteomes" id="UP000464495"/>
    </source>
</evidence>
<keyword evidence="2" id="KW-0547">Nucleotide-binding</keyword>
<keyword evidence="2" id="KW-0067">ATP-binding</keyword>
<keyword evidence="1 2" id="KW-0119">Carbohydrate metabolism</keyword>
<dbReference type="HAMAP" id="MF_01270">
    <property type="entry name" value="AnhMurNAc_kinase"/>
    <property type="match status" value="1"/>
</dbReference>
<comment type="pathway">
    <text evidence="2">Cell wall biogenesis; peptidoglycan recycling.</text>
</comment>
<comment type="catalytic activity">
    <reaction evidence="2">
        <text>1,6-anhydro-N-acetyl-beta-muramate + ATP + H2O = N-acetyl-D-muramate 6-phosphate + ADP + H(+)</text>
        <dbReference type="Rhea" id="RHEA:24952"/>
        <dbReference type="ChEBI" id="CHEBI:15377"/>
        <dbReference type="ChEBI" id="CHEBI:15378"/>
        <dbReference type="ChEBI" id="CHEBI:30616"/>
        <dbReference type="ChEBI" id="CHEBI:58690"/>
        <dbReference type="ChEBI" id="CHEBI:58722"/>
        <dbReference type="ChEBI" id="CHEBI:456216"/>
        <dbReference type="EC" id="2.7.1.170"/>
    </reaction>
</comment>
<evidence type="ECO:0000313" key="3">
    <source>
        <dbReference type="EMBL" id="QHQ36751.1"/>
    </source>
</evidence>
<sequence length="364" mass="37785">MEPIWSLGLMSGTSLDGIDAALVRTDGVEIAEFGASRFRPYSNDETQTLRDGLGAMPGPGLEAVAEVVLTAHAEAAAGLKAELIGFHGQTLSHDPARFHTFQIGDGSALAALLGAPVVWDFRTADVLSGGEGAPLVPVFHFAAARHAGLTGTLAILNIGGVANVTWVNADASAAEDAGALLAFDTGPGNALINDFLRLRRGAQLDAGGELAAEGTADEDVIAQVLTHPYFSRLPAKSLDRDDFAHVQELVASHTDADGAATLTALTAATIAASLRHMPLPPDRWLITGGGRHNHTLMRMIGQRTNAPVDPVEAVGLDGDMLEAQAFAYLAARVKRGLATSLPSTTGARLPVCGGRISDPDSRKS</sequence>
<dbReference type="GO" id="GO:0009254">
    <property type="term" value="P:peptidoglycan turnover"/>
    <property type="evidence" value="ECO:0007669"/>
    <property type="project" value="UniProtKB-UniRule"/>
</dbReference>
<comment type="pathway">
    <text evidence="2">Amino-sugar metabolism; 1,6-anhydro-N-acetylmuramate degradation.</text>
</comment>
<dbReference type="AlphaFoldDB" id="A0A6P1T4P9"/>
<dbReference type="UniPathway" id="UPA00343"/>
<dbReference type="InterPro" id="IPR043129">
    <property type="entry name" value="ATPase_NBD"/>
</dbReference>
<dbReference type="EC" id="2.7.1.170" evidence="2"/>
<dbReference type="GO" id="GO:0016301">
    <property type="term" value="F:kinase activity"/>
    <property type="evidence" value="ECO:0007669"/>
    <property type="project" value="UniProtKB-KW"/>
</dbReference>
<keyword evidence="2 3" id="KW-0808">Transferase</keyword>
<comment type="similarity">
    <text evidence="2">Belongs to the anhydro-N-acetylmuramic acid kinase family.</text>
</comment>
<evidence type="ECO:0000256" key="1">
    <source>
        <dbReference type="ARBA" id="ARBA00023277"/>
    </source>
</evidence>
<dbReference type="Gene3D" id="3.30.420.40">
    <property type="match status" value="2"/>
</dbReference>
<dbReference type="SUPFAM" id="SSF53067">
    <property type="entry name" value="Actin-like ATPase domain"/>
    <property type="match status" value="1"/>
</dbReference>
<dbReference type="Pfam" id="PF03702">
    <property type="entry name" value="AnmK"/>
    <property type="match status" value="1"/>
</dbReference>
<dbReference type="GO" id="GO:0005524">
    <property type="term" value="F:ATP binding"/>
    <property type="evidence" value="ECO:0007669"/>
    <property type="project" value="UniProtKB-UniRule"/>
</dbReference>
<dbReference type="Proteomes" id="UP000464495">
    <property type="component" value="Chromosome"/>
</dbReference>
<dbReference type="RefSeq" id="WP_161863295.1">
    <property type="nucleotide sequence ID" value="NZ_CP046620.1"/>
</dbReference>
<protein>
    <recommendedName>
        <fullName evidence="2">Anhydro-N-acetylmuramic acid kinase</fullName>
        <ecNumber evidence="2">2.7.1.170</ecNumber>
    </recommendedName>
    <alternativeName>
        <fullName evidence="2">AnhMurNAc kinase</fullName>
    </alternativeName>
</protein>
<comment type="function">
    <text evidence="2">Catalyzes the specific phosphorylation of 1,6-anhydro-N-acetylmuramic acid (anhMurNAc) with the simultaneous cleavage of the 1,6-anhydro ring, generating MurNAc-6-P. Is required for the utilization of anhMurNAc either imported from the medium or derived from its own cell wall murein, and thus plays a role in cell wall recycling.</text>
</comment>
<keyword evidence="2 3" id="KW-0418">Kinase</keyword>
<accession>A0A6P1T4P9</accession>
<dbReference type="GO" id="GO:0097175">
    <property type="term" value="P:1,6-anhydro-N-acetyl-beta-muramic acid catabolic process"/>
    <property type="evidence" value="ECO:0007669"/>
    <property type="project" value="UniProtKB-UniRule"/>
</dbReference>
<name>A0A6P1T4P9_9RHOB</name>
<feature type="binding site" evidence="2">
    <location>
        <begin position="12"/>
        <end position="19"/>
    </location>
    <ligand>
        <name>ATP</name>
        <dbReference type="ChEBI" id="CHEBI:30616"/>
    </ligand>
</feature>
<dbReference type="KEGG" id="amaq:GO499_17000"/>